<feature type="compositionally biased region" description="Basic and acidic residues" evidence="1">
    <location>
        <begin position="116"/>
        <end position="135"/>
    </location>
</feature>
<dbReference type="SMART" id="SM00513">
    <property type="entry name" value="SAP"/>
    <property type="match status" value="1"/>
</dbReference>
<feature type="region of interest" description="Disordered" evidence="1">
    <location>
        <begin position="585"/>
        <end position="709"/>
    </location>
</feature>
<feature type="compositionally biased region" description="Basic and acidic residues" evidence="1">
    <location>
        <begin position="631"/>
        <end position="686"/>
    </location>
</feature>
<organism evidence="3 4">
    <name type="scientific">Triangularia setosa</name>
    <dbReference type="NCBI Taxonomy" id="2587417"/>
    <lineage>
        <taxon>Eukaryota</taxon>
        <taxon>Fungi</taxon>
        <taxon>Dikarya</taxon>
        <taxon>Ascomycota</taxon>
        <taxon>Pezizomycotina</taxon>
        <taxon>Sordariomycetes</taxon>
        <taxon>Sordariomycetidae</taxon>
        <taxon>Sordariales</taxon>
        <taxon>Podosporaceae</taxon>
        <taxon>Triangularia</taxon>
    </lineage>
</organism>
<protein>
    <recommendedName>
        <fullName evidence="2">SAP domain-containing protein</fullName>
    </recommendedName>
</protein>
<evidence type="ECO:0000313" key="4">
    <source>
        <dbReference type="Proteomes" id="UP001302321"/>
    </source>
</evidence>
<feature type="compositionally biased region" description="Polar residues" evidence="1">
    <location>
        <begin position="202"/>
        <end position="211"/>
    </location>
</feature>
<comment type="caution">
    <text evidence="3">The sequence shown here is derived from an EMBL/GenBank/DDBJ whole genome shotgun (WGS) entry which is preliminary data.</text>
</comment>
<dbReference type="PROSITE" id="PS50800">
    <property type="entry name" value="SAP"/>
    <property type="match status" value="1"/>
</dbReference>
<dbReference type="GO" id="GO:0003676">
    <property type="term" value="F:nucleic acid binding"/>
    <property type="evidence" value="ECO:0007669"/>
    <property type="project" value="InterPro"/>
</dbReference>
<dbReference type="InterPro" id="IPR003034">
    <property type="entry name" value="SAP_dom"/>
</dbReference>
<dbReference type="SUPFAM" id="SSF54928">
    <property type="entry name" value="RNA-binding domain, RBD"/>
    <property type="match status" value="1"/>
</dbReference>
<evidence type="ECO:0000259" key="2">
    <source>
        <dbReference type="PROSITE" id="PS50800"/>
    </source>
</evidence>
<keyword evidence="4" id="KW-1185">Reference proteome</keyword>
<sequence>MATDFEKLTVTQLRQELKRRKLATTGLKAALVARLVEDEAGQTAEVDETAQDEAPADEPGPVNDETPEAEIEKHHDVAMDDAPVEDAAADAPAEKATSPAPKAQSPAPEPVTSDTPKAEPEAEKEAANEEKHGDVSMDDAPAAAPEKATPSAPPSPPLAAKNEEAVSELNTITQLDSSTEPEVSIQQNSNPPLGESVEAEPTTITEIVQDTVSRKRRSRSPPPSGDESSSKRARQDDWDKKSEPEESKNEPTSPADKHLGEITPFEVVPPRSPETRLREDSMPHKRHERAWGQRLEGNQPRFQEQNMDIDEPLDEFGRVERSMHPATSALYVKNFMRPLREPQVREYFVHLAAFPGTPPNDSCILDFHVDPIRTHALVKFDSVSAASRVRTALHGKVWPNESNRKELWVDFIPSEKVAEWIRLERDNSRQTRWEVVFEDDPDTQEVVASLVQCDGAGTGNSGNRLARQPLSPPAAPTGPGRRFAELQGLPAGPRVRGRGQAKHDLENFENMKVTATGPPLRYQPVSEELAQRRLDNMQSYYTKDRYRDMGREDEINRYTFENGSQFVDRGKEVFIGIRHPIREARKRRERNELRGGHGRGRRTPSPPPFRRQDDRSYRVRDDRAGGSGNWSRDRFEDLDREDDRRGGDDRIDDDNGPKVHPDRHLSMERTGDRRWDRGNDVPRSRFDGAPLPTYTGPPRGNRRRGRNRR</sequence>
<dbReference type="Proteomes" id="UP001302321">
    <property type="component" value="Unassembled WGS sequence"/>
</dbReference>
<evidence type="ECO:0000256" key="1">
    <source>
        <dbReference type="SAM" id="MobiDB-lite"/>
    </source>
</evidence>
<dbReference type="InterPro" id="IPR036361">
    <property type="entry name" value="SAP_dom_sf"/>
</dbReference>
<reference evidence="3" key="1">
    <citation type="journal article" date="2023" name="Mol. Phylogenet. Evol.">
        <title>Genome-scale phylogeny and comparative genomics of the fungal order Sordariales.</title>
        <authorList>
            <person name="Hensen N."/>
            <person name="Bonometti L."/>
            <person name="Westerberg I."/>
            <person name="Brannstrom I.O."/>
            <person name="Guillou S."/>
            <person name="Cros-Aarteil S."/>
            <person name="Calhoun S."/>
            <person name="Haridas S."/>
            <person name="Kuo A."/>
            <person name="Mondo S."/>
            <person name="Pangilinan J."/>
            <person name="Riley R."/>
            <person name="LaButti K."/>
            <person name="Andreopoulos B."/>
            <person name="Lipzen A."/>
            <person name="Chen C."/>
            <person name="Yan M."/>
            <person name="Daum C."/>
            <person name="Ng V."/>
            <person name="Clum A."/>
            <person name="Steindorff A."/>
            <person name="Ohm R.A."/>
            <person name="Martin F."/>
            <person name="Silar P."/>
            <person name="Natvig D.O."/>
            <person name="Lalanne C."/>
            <person name="Gautier V."/>
            <person name="Ament-Velasquez S.L."/>
            <person name="Kruys A."/>
            <person name="Hutchinson M.I."/>
            <person name="Powell A.J."/>
            <person name="Barry K."/>
            <person name="Miller A.N."/>
            <person name="Grigoriev I.V."/>
            <person name="Debuchy R."/>
            <person name="Gladieux P."/>
            <person name="Hiltunen Thoren M."/>
            <person name="Johannesson H."/>
        </authorList>
    </citation>
    <scope>NUCLEOTIDE SEQUENCE</scope>
    <source>
        <strain evidence="3">CBS 892.96</strain>
    </source>
</reference>
<feature type="region of interest" description="Disordered" evidence="1">
    <location>
        <begin position="39"/>
        <end position="289"/>
    </location>
</feature>
<feature type="compositionally biased region" description="Basic and acidic residues" evidence="1">
    <location>
        <begin position="273"/>
        <end position="283"/>
    </location>
</feature>
<feature type="compositionally biased region" description="Acidic residues" evidence="1">
    <location>
        <begin position="45"/>
        <end position="56"/>
    </location>
</feature>
<feature type="compositionally biased region" description="Low complexity" evidence="1">
    <location>
        <begin position="140"/>
        <end position="150"/>
    </location>
</feature>
<proteinExistence type="predicted"/>
<accession>A0AAN6W378</accession>
<dbReference type="InterPro" id="IPR034257">
    <property type="entry name" value="Acinus_RRM"/>
</dbReference>
<dbReference type="AlphaFoldDB" id="A0AAN6W378"/>
<feature type="compositionally biased region" description="Polar residues" evidence="1">
    <location>
        <begin position="168"/>
        <end position="191"/>
    </location>
</feature>
<dbReference type="PANTHER" id="PTHR47031">
    <property type="entry name" value="SAP DNA-BINDING DOMAIN-CONTAINING PROTEIN"/>
    <property type="match status" value="1"/>
</dbReference>
<dbReference type="SUPFAM" id="SSF68906">
    <property type="entry name" value="SAP domain"/>
    <property type="match status" value="1"/>
</dbReference>
<gene>
    <name evidence="3" type="ORF">QBC36DRAFT_292689</name>
</gene>
<feature type="compositionally biased region" description="Basic and acidic residues" evidence="1">
    <location>
        <begin position="610"/>
        <end position="624"/>
    </location>
</feature>
<feature type="compositionally biased region" description="Basic and acidic residues" evidence="1">
    <location>
        <begin position="228"/>
        <end position="260"/>
    </location>
</feature>
<dbReference type="Gene3D" id="1.10.720.30">
    <property type="entry name" value="SAP domain"/>
    <property type="match status" value="1"/>
</dbReference>
<feature type="compositionally biased region" description="Basic residues" evidence="1">
    <location>
        <begin position="700"/>
        <end position="709"/>
    </location>
</feature>
<reference evidence="3" key="2">
    <citation type="submission" date="2023-05" db="EMBL/GenBank/DDBJ databases">
        <authorList>
            <consortium name="Lawrence Berkeley National Laboratory"/>
            <person name="Steindorff A."/>
            <person name="Hensen N."/>
            <person name="Bonometti L."/>
            <person name="Westerberg I."/>
            <person name="Brannstrom I.O."/>
            <person name="Guillou S."/>
            <person name="Cros-Aarteil S."/>
            <person name="Calhoun S."/>
            <person name="Haridas S."/>
            <person name="Kuo A."/>
            <person name="Mondo S."/>
            <person name="Pangilinan J."/>
            <person name="Riley R."/>
            <person name="Labutti K."/>
            <person name="Andreopoulos B."/>
            <person name="Lipzen A."/>
            <person name="Chen C."/>
            <person name="Yanf M."/>
            <person name="Daum C."/>
            <person name="Ng V."/>
            <person name="Clum A."/>
            <person name="Ohm R."/>
            <person name="Martin F."/>
            <person name="Silar P."/>
            <person name="Natvig D."/>
            <person name="Lalanne C."/>
            <person name="Gautier V."/>
            <person name="Ament-Velasquez S.L."/>
            <person name="Kruys A."/>
            <person name="Hutchinson M.I."/>
            <person name="Powell A.J."/>
            <person name="Barry K."/>
            <person name="Miller A.N."/>
            <person name="Grigoriev I.V."/>
            <person name="Debuchy R."/>
            <person name="Gladieux P."/>
            <person name="Thoren M.H."/>
            <person name="Johannesson H."/>
        </authorList>
    </citation>
    <scope>NUCLEOTIDE SEQUENCE</scope>
    <source>
        <strain evidence="3">CBS 892.96</strain>
    </source>
</reference>
<dbReference type="EMBL" id="MU866296">
    <property type="protein sequence ID" value="KAK4174185.1"/>
    <property type="molecule type" value="Genomic_DNA"/>
</dbReference>
<evidence type="ECO:0000313" key="3">
    <source>
        <dbReference type="EMBL" id="KAK4174185.1"/>
    </source>
</evidence>
<feature type="domain" description="SAP" evidence="2">
    <location>
        <begin position="5"/>
        <end position="39"/>
    </location>
</feature>
<dbReference type="PANTHER" id="PTHR47031:SF3">
    <property type="entry name" value="SAP DOMAIN-CONTAINING PROTEIN"/>
    <property type="match status" value="1"/>
</dbReference>
<feature type="region of interest" description="Disordered" evidence="1">
    <location>
        <begin position="458"/>
        <end position="478"/>
    </location>
</feature>
<dbReference type="CDD" id="cd12432">
    <property type="entry name" value="RRM_ACINU"/>
    <property type="match status" value="1"/>
</dbReference>
<dbReference type="InterPro" id="IPR035979">
    <property type="entry name" value="RBD_domain_sf"/>
</dbReference>
<name>A0AAN6W378_9PEZI</name>
<dbReference type="Pfam" id="PF02037">
    <property type="entry name" value="SAP"/>
    <property type="match status" value="1"/>
</dbReference>